<comment type="caution">
    <text evidence="2">The sequence shown here is derived from an EMBL/GenBank/DDBJ whole genome shotgun (WGS) entry which is preliminary data.</text>
</comment>
<dbReference type="SUPFAM" id="SSF82199">
    <property type="entry name" value="SET domain"/>
    <property type="match status" value="1"/>
</dbReference>
<organism evidence="2 3">
    <name type="scientific">Chrysochromulina tobinii</name>
    <dbReference type="NCBI Taxonomy" id="1460289"/>
    <lineage>
        <taxon>Eukaryota</taxon>
        <taxon>Haptista</taxon>
        <taxon>Haptophyta</taxon>
        <taxon>Prymnesiophyceae</taxon>
        <taxon>Prymnesiales</taxon>
        <taxon>Chrysochromulinaceae</taxon>
        <taxon>Chrysochromulina</taxon>
    </lineage>
</organism>
<keyword evidence="3" id="KW-1185">Reference proteome</keyword>
<name>A0A0M0JWY5_9EUKA</name>
<protein>
    <submittedName>
        <fullName evidence="2">Set domain-containing protein</fullName>
    </submittedName>
</protein>
<dbReference type="Pfam" id="PF00856">
    <property type="entry name" value="SET"/>
    <property type="match status" value="1"/>
</dbReference>
<dbReference type="OrthoDB" id="265717at2759"/>
<dbReference type="PANTHER" id="PTHR12197">
    <property type="entry name" value="HISTONE-LYSINE N-METHYLTRANSFERASE SMYD"/>
    <property type="match status" value="1"/>
</dbReference>
<evidence type="ECO:0000313" key="3">
    <source>
        <dbReference type="Proteomes" id="UP000037460"/>
    </source>
</evidence>
<sequence>MRWCCGPTATVAVEPCTTFSSSGAPLRAPSGCDGTPHSSTFRVVTVPYLGRCLVAARPMAPGEVIISEEPILAAEYRAGTADREPTPSEKNSVAQASRNESILRTYCDSPALVREAVLDAMSTIEYDVSDAGTQVVLEQVDAIRKAHKWAAAHSAHDLATVLMAFKLNAYGFGGGNALFPTLRLMEHSCESNVIYAPRPSDMHAGRGVAVALRAIKEGERERLSTSYHDCVVGRRMRRRILQHKKQFVCRCARCEAPDWNTQVC</sequence>
<evidence type="ECO:0000259" key="1">
    <source>
        <dbReference type="Pfam" id="PF00856"/>
    </source>
</evidence>
<accession>A0A0M0JWY5</accession>
<feature type="domain" description="SET" evidence="1">
    <location>
        <begin position="50"/>
        <end position="219"/>
    </location>
</feature>
<dbReference type="AlphaFoldDB" id="A0A0M0JWY5"/>
<proteinExistence type="predicted"/>
<gene>
    <name evidence="2" type="ORF">Ctob_009940</name>
</gene>
<reference evidence="3" key="1">
    <citation type="journal article" date="2015" name="PLoS Genet.">
        <title>Genome Sequence and Transcriptome Analyses of Chrysochromulina tobin: Metabolic Tools for Enhanced Algal Fitness in the Prominent Order Prymnesiales (Haptophyceae).</title>
        <authorList>
            <person name="Hovde B.T."/>
            <person name="Deodato C.R."/>
            <person name="Hunsperger H.M."/>
            <person name="Ryken S.A."/>
            <person name="Yost W."/>
            <person name="Jha R.K."/>
            <person name="Patterson J."/>
            <person name="Monnat R.J. Jr."/>
            <person name="Barlow S.B."/>
            <person name="Starkenburg S.R."/>
            <person name="Cattolico R.A."/>
        </authorList>
    </citation>
    <scope>NUCLEOTIDE SEQUENCE</scope>
    <source>
        <strain evidence="3">CCMP291</strain>
    </source>
</reference>
<evidence type="ECO:0000313" key="2">
    <source>
        <dbReference type="EMBL" id="KOO30837.1"/>
    </source>
</evidence>
<dbReference type="CDD" id="cd20071">
    <property type="entry name" value="SET_SMYD"/>
    <property type="match status" value="1"/>
</dbReference>
<dbReference type="Gene3D" id="2.170.270.10">
    <property type="entry name" value="SET domain"/>
    <property type="match status" value="1"/>
</dbReference>
<dbReference type="InterPro" id="IPR050869">
    <property type="entry name" value="H3K4_H4K5_MeTrfase"/>
</dbReference>
<dbReference type="Proteomes" id="UP000037460">
    <property type="component" value="Unassembled WGS sequence"/>
</dbReference>
<dbReference type="EMBL" id="JWZX01002149">
    <property type="protein sequence ID" value="KOO30837.1"/>
    <property type="molecule type" value="Genomic_DNA"/>
</dbReference>
<dbReference type="InterPro" id="IPR046341">
    <property type="entry name" value="SET_dom_sf"/>
</dbReference>
<dbReference type="InterPro" id="IPR001214">
    <property type="entry name" value="SET_dom"/>
</dbReference>